<dbReference type="Proteomes" id="UP000541857">
    <property type="component" value="Unassembled WGS sequence"/>
</dbReference>
<dbReference type="AlphaFoldDB" id="A0A7W2R4D4"/>
<proteinExistence type="predicted"/>
<protein>
    <submittedName>
        <fullName evidence="1">Uncharacterized protein</fullName>
    </submittedName>
</protein>
<name>A0A7W2R4D4_9FLAO</name>
<gene>
    <name evidence="1" type="ORF">H3Z82_09540</name>
</gene>
<comment type="caution">
    <text evidence="1">The sequence shown here is derived from an EMBL/GenBank/DDBJ whole genome shotgun (WGS) entry which is preliminary data.</text>
</comment>
<evidence type="ECO:0000313" key="1">
    <source>
        <dbReference type="EMBL" id="MBA6152965.1"/>
    </source>
</evidence>
<evidence type="ECO:0000313" key="2">
    <source>
        <dbReference type="Proteomes" id="UP000541857"/>
    </source>
</evidence>
<sequence>MKTANFIKIGLGVILLAVVSLISLKTFAHKSEPSAVKKNWTNVNGNISLNENTSVTIDSNTSDSEFEDIQALLKEQHIDASFTQIKRNDIGKITGIKIKLTDAQGNQAVSQMSSHTPIPQIVFGVKDGTLYITRSDKEHGAMAFFNRPNMAPFGFDNDSIGALTIPQFGGFNFDDFFNEEDGAFFLNGRTLNLDEFREQMKKQMESSGFFGNNLSQFFDHYGNGNLSSKFNFRDDPNTNKLIIIDGKESDFQTLDHLAKSDQLQTVDHLRSDTAKSIYGEKAKDGAVIATTKSNK</sequence>
<dbReference type="RefSeq" id="WP_182205272.1">
    <property type="nucleotide sequence ID" value="NZ_JACGLT010000006.1"/>
</dbReference>
<accession>A0A7W2R4D4</accession>
<reference evidence="1 2" key="1">
    <citation type="submission" date="2020-07" db="EMBL/GenBank/DDBJ databases">
        <title>Bacterium isolated from marine sediment.</title>
        <authorList>
            <person name="Shang D."/>
        </authorList>
    </citation>
    <scope>NUCLEOTIDE SEQUENCE [LARGE SCALE GENOMIC DNA]</scope>
    <source>
        <strain evidence="1 2">F6074</strain>
    </source>
</reference>
<organism evidence="1 2">
    <name type="scientific">Gelidibacter maritimus</name>
    <dbReference type="NCBI Taxonomy" id="2761487"/>
    <lineage>
        <taxon>Bacteria</taxon>
        <taxon>Pseudomonadati</taxon>
        <taxon>Bacteroidota</taxon>
        <taxon>Flavobacteriia</taxon>
        <taxon>Flavobacteriales</taxon>
        <taxon>Flavobacteriaceae</taxon>
        <taxon>Gelidibacter</taxon>
    </lineage>
</organism>
<keyword evidence="2" id="KW-1185">Reference proteome</keyword>
<dbReference type="EMBL" id="JACGLT010000006">
    <property type="protein sequence ID" value="MBA6152965.1"/>
    <property type="molecule type" value="Genomic_DNA"/>
</dbReference>